<dbReference type="OrthoDB" id="4724865at2"/>
<dbReference type="GO" id="GO:0005829">
    <property type="term" value="C:cytosol"/>
    <property type="evidence" value="ECO:0007669"/>
    <property type="project" value="TreeGrafter"/>
</dbReference>
<comment type="caution">
    <text evidence="3">The sequence shown here is derived from an EMBL/GenBank/DDBJ whole genome shotgun (WGS) entry which is preliminary data.</text>
</comment>
<dbReference type="GO" id="GO:0003700">
    <property type="term" value="F:DNA-binding transcription factor activity"/>
    <property type="evidence" value="ECO:0007669"/>
    <property type="project" value="TreeGrafter"/>
</dbReference>
<proteinExistence type="predicted"/>
<keyword evidence="1" id="KW-0238">DNA-binding</keyword>
<dbReference type="Gene3D" id="1.10.260.40">
    <property type="entry name" value="lambda repressor-like DNA-binding domains"/>
    <property type="match status" value="2"/>
</dbReference>
<feature type="domain" description="HTH cro/C1-type" evidence="2">
    <location>
        <begin position="48"/>
        <end position="102"/>
    </location>
</feature>
<evidence type="ECO:0000259" key="2">
    <source>
        <dbReference type="PROSITE" id="PS50943"/>
    </source>
</evidence>
<dbReference type="EMBL" id="VTZN01000035">
    <property type="protein sequence ID" value="KAA1250684.1"/>
    <property type="molecule type" value="Genomic_DNA"/>
</dbReference>
<dbReference type="InterPro" id="IPR010982">
    <property type="entry name" value="Lambda_DNA-bd_dom_sf"/>
</dbReference>
<dbReference type="SMART" id="SM00530">
    <property type="entry name" value="HTH_XRE"/>
    <property type="match status" value="2"/>
</dbReference>
<name>A0A5B1BTQ3_MYCSI</name>
<evidence type="ECO:0000313" key="3">
    <source>
        <dbReference type="EMBL" id="KAA1250684.1"/>
    </source>
</evidence>
<reference evidence="3 4" key="1">
    <citation type="submission" date="2019-09" db="EMBL/GenBank/DDBJ databases">
        <title>Report of infection by Mycobacterium simiae a patient suffering from pulmonary tuberculosis.</title>
        <authorList>
            <person name="Mohanty P.S."/>
            <person name="Bansal A.K."/>
            <person name="Singh H."/>
            <person name="Sharma S."/>
            <person name="Patil S.A."/>
            <person name="Upadhaya P."/>
            <person name="Singh P.K."/>
            <person name="Kumar D."/>
            <person name="Kumar S."/>
            <person name="Singh R.K."/>
            <person name="Chaudhary B."/>
        </authorList>
    </citation>
    <scope>NUCLEOTIDE SEQUENCE [LARGE SCALE GENOMIC DNA]</scope>
    <source>
        <strain evidence="3 4">JAL-560-SIM</strain>
    </source>
</reference>
<protein>
    <submittedName>
        <fullName evidence="3">Helix-turn-helix transcriptional regulator</fullName>
    </submittedName>
</protein>
<dbReference type="PANTHER" id="PTHR46797">
    <property type="entry name" value="HTH-TYPE TRANSCRIPTIONAL REGULATOR"/>
    <property type="match status" value="1"/>
</dbReference>
<gene>
    <name evidence="3" type="ORF">F0Q45_08295</name>
</gene>
<evidence type="ECO:0000313" key="4">
    <source>
        <dbReference type="Proteomes" id="UP000324701"/>
    </source>
</evidence>
<dbReference type="Pfam" id="PF01381">
    <property type="entry name" value="HTH_3"/>
    <property type="match status" value="2"/>
</dbReference>
<accession>A0A5B1BTQ3</accession>
<organism evidence="3 4">
    <name type="scientific">Mycobacterium simiae</name>
    <name type="common">Mycobacterium habana</name>
    <dbReference type="NCBI Taxonomy" id="1784"/>
    <lineage>
        <taxon>Bacteria</taxon>
        <taxon>Bacillati</taxon>
        <taxon>Actinomycetota</taxon>
        <taxon>Actinomycetes</taxon>
        <taxon>Mycobacteriales</taxon>
        <taxon>Mycobacteriaceae</taxon>
        <taxon>Mycobacterium</taxon>
        <taxon>Mycobacterium simiae complex</taxon>
    </lineage>
</organism>
<dbReference type="PROSITE" id="PS50943">
    <property type="entry name" value="HTH_CROC1"/>
    <property type="match status" value="2"/>
</dbReference>
<keyword evidence="4" id="KW-1185">Reference proteome</keyword>
<dbReference type="Proteomes" id="UP000324701">
    <property type="component" value="Unassembled WGS sequence"/>
</dbReference>
<dbReference type="SUPFAM" id="SSF47413">
    <property type="entry name" value="lambda repressor-like DNA-binding domains"/>
    <property type="match status" value="2"/>
</dbReference>
<dbReference type="InterPro" id="IPR050807">
    <property type="entry name" value="TransReg_Diox_bact_type"/>
</dbReference>
<dbReference type="AlphaFoldDB" id="A0A5B1BTQ3"/>
<dbReference type="CDD" id="cd00093">
    <property type="entry name" value="HTH_XRE"/>
    <property type="match status" value="2"/>
</dbReference>
<dbReference type="PANTHER" id="PTHR46797:SF1">
    <property type="entry name" value="METHYLPHOSPHONATE SYNTHASE"/>
    <property type="match status" value="1"/>
</dbReference>
<dbReference type="GO" id="GO:0003677">
    <property type="term" value="F:DNA binding"/>
    <property type="evidence" value="ECO:0007669"/>
    <property type="project" value="UniProtKB-KW"/>
</dbReference>
<evidence type="ECO:0000256" key="1">
    <source>
        <dbReference type="ARBA" id="ARBA00023125"/>
    </source>
</evidence>
<feature type="domain" description="HTH cro/C1-type" evidence="2">
    <location>
        <begin position="112"/>
        <end position="166"/>
    </location>
</feature>
<dbReference type="InterPro" id="IPR001387">
    <property type="entry name" value="Cro/C1-type_HTH"/>
</dbReference>
<sequence>MSSRHLSWKRTPSYSAMCQCEIVGSKEREALMRSTPAATPGVFKYRKMQDLAKKQGLSNRSLAAAVDVNQGTVGRWAKGEAAPSPKYIARLADVLGVHPSELYVVTETARNLAYYRVLAGYSLAQLAPLIGTSPVHLGRMEAGRSSIPPQVRDKLKQRLNLDEDRLAKAIRRSQTHNRRPVSRPFEFVPIGLPATRQLIGA</sequence>